<dbReference type="EMBL" id="WQNE01000024">
    <property type="protein sequence ID" value="MVT76342.1"/>
    <property type="molecule type" value="Genomic_DNA"/>
</dbReference>
<name>A0A844TM00_9BRAD</name>
<keyword evidence="2" id="KW-1185">Reference proteome</keyword>
<accession>A0A844TM00</accession>
<proteinExistence type="predicted"/>
<sequence>MRVIRVDVDRDGGRLWQVTDRNVSAKACVEEERSWF</sequence>
<organism evidence="1 2">
    <name type="scientific">Bradyrhizobium cajani</name>
    <dbReference type="NCBI Taxonomy" id="1928661"/>
    <lineage>
        <taxon>Bacteria</taxon>
        <taxon>Pseudomonadati</taxon>
        <taxon>Pseudomonadota</taxon>
        <taxon>Alphaproteobacteria</taxon>
        <taxon>Hyphomicrobiales</taxon>
        <taxon>Nitrobacteraceae</taxon>
        <taxon>Bradyrhizobium</taxon>
    </lineage>
</organism>
<evidence type="ECO:0000313" key="2">
    <source>
        <dbReference type="Proteomes" id="UP000449969"/>
    </source>
</evidence>
<reference evidence="1 2" key="1">
    <citation type="submission" date="2019-12" db="EMBL/GenBank/DDBJ databases">
        <title>Draft genome sequences Bradyrhizobium cajani AMBPC1010, Bradyrhizobium pachyrhizi AMBPC1040 and Bradyrhizobium yuanmingense ALSPC3051, three plant growth promoting strains isolated from nodules of Cajanus cajan L. in Dominican Republic.</title>
        <authorList>
            <person name="Flores-Felix J.D."/>
            <person name="Araujo J."/>
            <person name="Diaz-Alcantara C."/>
            <person name="Gonzalez-Andres F."/>
            <person name="Velazquez E."/>
        </authorList>
    </citation>
    <scope>NUCLEOTIDE SEQUENCE [LARGE SCALE GENOMIC DNA]</scope>
    <source>
        <strain evidence="1 2">1010</strain>
    </source>
</reference>
<evidence type="ECO:0000313" key="1">
    <source>
        <dbReference type="EMBL" id="MVT76342.1"/>
    </source>
</evidence>
<protein>
    <submittedName>
        <fullName evidence="1">Uncharacterized protein</fullName>
    </submittedName>
</protein>
<dbReference type="Proteomes" id="UP000449969">
    <property type="component" value="Unassembled WGS sequence"/>
</dbReference>
<gene>
    <name evidence="1" type="ORF">GPL20_25370</name>
</gene>
<comment type="caution">
    <text evidence="1">The sequence shown here is derived from an EMBL/GenBank/DDBJ whole genome shotgun (WGS) entry which is preliminary data.</text>
</comment>
<dbReference type="AlphaFoldDB" id="A0A844TM00"/>